<evidence type="ECO:0000313" key="2">
    <source>
        <dbReference type="EMBL" id="GAA5799365.1"/>
    </source>
</evidence>
<reference evidence="2 3" key="1">
    <citation type="submission" date="2024-04" db="EMBL/GenBank/DDBJ databases">
        <title>genome sequences of Mucor flavus KT1a and Helicostylum pulchrum KT1b strains isolation_sourced from the surface of a dry-aged beef.</title>
        <authorList>
            <person name="Toyotome T."/>
            <person name="Hosono M."/>
            <person name="Torimaru M."/>
            <person name="Fukuda K."/>
            <person name="Mikami N."/>
        </authorList>
    </citation>
    <scope>NUCLEOTIDE SEQUENCE [LARGE SCALE GENOMIC DNA]</scope>
    <source>
        <strain evidence="2 3">KT1b</strain>
    </source>
</reference>
<gene>
    <name evidence="2" type="ORF">HPULCUR_004779</name>
</gene>
<keyword evidence="1" id="KW-0472">Membrane</keyword>
<keyword evidence="3" id="KW-1185">Reference proteome</keyword>
<keyword evidence="1" id="KW-1133">Transmembrane helix</keyword>
<evidence type="ECO:0000313" key="3">
    <source>
        <dbReference type="Proteomes" id="UP001476247"/>
    </source>
</evidence>
<dbReference type="PANTHER" id="PTHR32285:SF48">
    <property type="entry name" value="PROTEIN TRICHOME BIREFRINGENCE-LIKE 19"/>
    <property type="match status" value="1"/>
</dbReference>
<keyword evidence="1" id="KW-0812">Transmembrane</keyword>
<dbReference type="Proteomes" id="UP001476247">
    <property type="component" value="Unassembled WGS sequence"/>
</dbReference>
<proteinExistence type="predicted"/>
<feature type="transmembrane region" description="Helical" evidence="1">
    <location>
        <begin position="12"/>
        <end position="32"/>
    </location>
</feature>
<protein>
    <submittedName>
        <fullName evidence="2">Uncharacterized protein</fullName>
    </submittedName>
</protein>
<dbReference type="InterPro" id="IPR029962">
    <property type="entry name" value="TBL"/>
</dbReference>
<name>A0ABP9XX67_9FUNG</name>
<evidence type="ECO:0000256" key="1">
    <source>
        <dbReference type="SAM" id="Phobius"/>
    </source>
</evidence>
<comment type="caution">
    <text evidence="2">The sequence shown here is derived from an EMBL/GenBank/DDBJ whole genome shotgun (WGS) entry which is preliminary data.</text>
</comment>
<organism evidence="2 3">
    <name type="scientific">Helicostylum pulchrum</name>
    <dbReference type="NCBI Taxonomy" id="562976"/>
    <lineage>
        <taxon>Eukaryota</taxon>
        <taxon>Fungi</taxon>
        <taxon>Fungi incertae sedis</taxon>
        <taxon>Mucoromycota</taxon>
        <taxon>Mucoromycotina</taxon>
        <taxon>Mucoromycetes</taxon>
        <taxon>Mucorales</taxon>
        <taxon>Mucorineae</taxon>
        <taxon>Mucoraceae</taxon>
        <taxon>Helicostylum</taxon>
    </lineage>
</organism>
<dbReference type="PANTHER" id="PTHR32285">
    <property type="entry name" value="PROTEIN TRICHOME BIREFRINGENCE-LIKE 9-RELATED"/>
    <property type="match status" value="1"/>
</dbReference>
<accession>A0ABP9XX67</accession>
<dbReference type="EMBL" id="BAABUJ010000012">
    <property type="protein sequence ID" value="GAA5799365.1"/>
    <property type="molecule type" value="Genomic_DNA"/>
</dbReference>
<sequence>MLNHYRRKKDYTRFIIYILIVFAVYQVIKLVYRGFSHPAEERPLEPVTNKVSYKQQTILEFQTDNQTYSDFPWYKSQHTRPQFRPHANLTTTHLSIKEREIILQKAILQAKKRAQKKFLPAEYGGGIRGTRFTTAEEAKAFKSKVDCWTRGQWIRDDDDEPSFQLKHIQDPIYSSCDSKFYKTHESNEKREAVKYSWQPSGNCPLKRTVVAKDWCKALRGRNMLLVGDLVHYQYHELLLDAFRDEPTVCFGELNCKDHTICKNKDTRLRYIRNDILSTIRKFQNREQGHPLANIIEWPFVTSNILASYPILILSRTALIGDDDLLFTRRLIHTMRVIRETSPDTLVIYKSSFIGHPFCDDATQPIDPLSDEQLKRLPYGWSETKRRNAIAKAVVEAAGGLFIDLAAMVDTRPDGHVGGGDCSRYCIPGPLDATAQVLYHVFLALEQ</sequence>